<dbReference type="EMBL" id="UAPV01000001">
    <property type="protein sequence ID" value="SPT70958.1"/>
    <property type="molecule type" value="Genomic_DNA"/>
</dbReference>
<dbReference type="SUPFAM" id="SSF56300">
    <property type="entry name" value="Metallo-dependent phosphatases"/>
    <property type="match status" value="1"/>
</dbReference>
<keyword evidence="1" id="KW-0378">Hydrolase</keyword>
<dbReference type="Gene3D" id="3.60.21.10">
    <property type="match status" value="1"/>
</dbReference>
<proteinExistence type="predicted"/>
<reference evidence="1 2" key="1">
    <citation type="submission" date="2018-06" db="EMBL/GenBank/DDBJ databases">
        <authorList>
            <consortium name="Pathogen Informatics"/>
            <person name="Doyle S."/>
        </authorList>
    </citation>
    <scope>NUCLEOTIDE SEQUENCE [LARGE SCALE GENOMIC DNA]</scope>
    <source>
        <strain evidence="1 2">NCTC13093</strain>
    </source>
</reference>
<accession>A0A2X0VN59</accession>
<protein>
    <submittedName>
        <fullName evidence="1">Predicted phosphoesterase or phosphohydrolase</fullName>
    </submittedName>
</protein>
<dbReference type="AlphaFoldDB" id="A0A2X0VN59"/>
<evidence type="ECO:0000313" key="1">
    <source>
        <dbReference type="EMBL" id="SPT70958.1"/>
    </source>
</evidence>
<sequence length="171" mass="19900">MIYFTSDLHLGHSNIITLCQRPFADVKEMNATIIANYNAVVRPTDTVYLLGDLCYRISPQEANTLLKRLHGRKILLLGNHDKNYCASLFVEILDFKYLKLDGGIRFALMHYPLMEWPSFHHGSYHVHGHIHENMGYNLRNRDKGIRRYDVGVDANNFYPVALDQIIEFFKD</sequence>
<dbReference type="Proteomes" id="UP000250086">
    <property type="component" value="Unassembled WGS sequence"/>
</dbReference>
<dbReference type="RefSeq" id="WP_113744970.1">
    <property type="nucleotide sequence ID" value="NZ_UAPV01000001.1"/>
</dbReference>
<dbReference type="GO" id="GO:0016787">
    <property type="term" value="F:hydrolase activity"/>
    <property type="evidence" value="ECO:0007669"/>
    <property type="project" value="UniProtKB-KW"/>
</dbReference>
<evidence type="ECO:0000313" key="2">
    <source>
        <dbReference type="Proteomes" id="UP000250086"/>
    </source>
</evidence>
<keyword evidence="2" id="KW-1185">Reference proteome</keyword>
<name>A0A2X0VN59_9GAMM</name>
<gene>
    <name evidence="1" type="ORF">NCTC13093_02385</name>
</gene>
<dbReference type="InterPro" id="IPR029052">
    <property type="entry name" value="Metallo-depent_PP-like"/>
</dbReference>
<organism evidence="1 2">
    <name type="scientific">Anaerobiospirillum thomasii</name>
    <dbReference type="NCBI Taxonomy" id="179995"/>
    <lineage>
        <taxon>Bacteria</taxon>
        <taxon>Pseudomonadati</taxon>
        <taxon>Pseudomonadota</taxon>
        <taxon>Gammaproteobacteria</taxon>
        <taxon>Aeromonadales</taxon>
        <taxon>Succinivibrionaceae</taxon>
        <taxon>Anaerobiospirillum</taxon>
    </lineage>
</organism>